<name>A0A538TPF9_UNCEI</name>
<gene>
    <name evidence="1" type="ORF">E6K78_07635</name>
</gene>
<dbReference type="AlphaFoldDB" id="A0A538TPF9"/>
<evidence type="ECO:0000313" key="2">
    <source>
        <dbReference type="Proteomes" id="UP000316609"/>
    </source>
</evidence>
<reference evidence="1 2" key="1">
    <citation type="journal article" date="2019" name="Nat. Microbiol.">
        <title>Mediterranean grassland soil C-N compound turnover is dependent on rainfall and depth, and is mediated by genomically divergent microorganisms.</title>
        <authorList>
            <person name="Diamond S."/>
            <person name="Andeer P.F."/>
            <person name="Li Z."/>
            <person name="Crits-Christoph A."/>
            <person name="Burstein D."/>
            <person name="Anantharaman K."/>
            <person name="Lane K.R."/>
            <person name="Thomas B.C."/>
            <person name="Pan C."/>
            <person name="Northen T.R."/>
            <person name="Banfield J.F."/>
        </authorList>
    </citation>
    <scope>NUCLEOTIDE SEQUENCE [LARGE SCALE GENOMIC DNA]</scope>
    <source>
        <strain evidence="1">WS_8</strain>
    </source>
</reference>
<dbReference type="PANTHER" id="PTHR42110">
    <property type="entry name" value="L-ASPARAGINASE, PUTATIVE (AFU_ORTHOLOGUE AFUA_3G11890)-RELATED"/>
    <property type="match status" value="1"/>
</dbReference>
<protein>
    <submittedName>
        <fullName evidence="1">Asparaginase</fullName>
    </submittedName>
</protein>
<evidence type="ECO:0000313" key="1">
    <source>
        <dbReference type="EMBL" id="TMQ65488.1"/>
    </source>
</evidence>
<organism evidence="1 2">
    <name type="scientific">Eiseniibacteriota bacterium</name>
    <dbReference type="NCBI Taxonomy" id="2212470"/>
    <lineage>
        <taxon>Bacteria</taxon>
        <taxon>Candidatus Eiseniibacteriota</taxon>
    </lineage>
</organism>
<dbReference type="Pfam" id="PF06089">
    <property type="entry name" value="Asparaginase_II"/>
    <property type="match status" value="1"/>
</dbReference>
<proteinExistence type="predicted"/>
<dbReference type="InterPro" id="IPR010349">
    <property type="entry name" value="Asparaginase_II"/>
</dbReference>
<dbReference type="Proteomes" id="UP000316609">
    <property type="component" value="Unassembled WGS sequence"/>
</dbReference>
<dbReference type="PANTHER" id="PTHR42110:SF1">
    <property type="entry name" value="L-ASPARAGINASE, PUTATIVE (AFU_ORTHOLOGUE AFUA_3G11890)-RELATED"/>
    <property type="match status" value="1"/>
</dbReference>
<comment type="caution">
    <text evidence="1">The sequence shown here is derived from an EMBL/GenBank/DDBJ whole genome shotgun (WGS) entry which is preliminary data.</text>
</comment>
<sequence>MRLHIETRLWRGSILESRHHLQAAVVGLDGRIEAGTEQPSLVTTFRSSAKPFQLLPLVERGHAERWGWSDEQLAVMAASHTGSRSHRMLVTGILDRLGLSDRDLACGFHEPLDPEALAELEAHPELRSPLYDNCSGKHAGMLCLALSEGWPVAGYERADHPVQQRMRRSVAEVCGVPVDQVTVAVDGCSATVFGLPLDAMARGFAQLAAAAPDGDPRARALHRIREAMSRHPRVVGGEGRFSTLLMEATGGRLVAKGGAEGLECVAIPRRGLGVAVKCEDGQSRAVPPATIALLEQLGELSTEERARLAAARRPPILNHAGIEVGFLEAVVEILTPSAKIS</sequence>
<dbReference type="EMBL" id="VBOY01000070">
    <property type="protein sequence ID" value="TMQ65488.1"/>
    <property type="molecule type" value="Genomic_DNA"/>
</dbReference>
<accession>A0A538TPF9</accession>